<comment type="caution">
    <text evidence="1">The sequence shown here is derived from an EMBL/GenBank/DDBJ whole genome shotgun (WGS) entry which is preliminary data.</text>
</comment>
<dbReference type="Proteomes" id="UP000805193">
    <property type="component" value="Unassembled WGS sequence"/>
</dbReference>
<accession>A0AC60Q6L0</accession>
<evidence type="ECO:0000313" key="1">
    <source>
        <dbReference type="EMBL" id="KAG0428587.1"/>
    </source>
</evidence>
<evidence type="ECO:0000313" key="2">
    <source>
        <dbReference type="Proteomes" id="UP000805193"/>
    </source>
</evidence>
<proteinExistence type="predicted"/>
<keyword evidence="2" id="KW-1185">Reference proteome</keyword>
<reference evidence="1 2" key="1">
    <citation type="journal article" date="2020" name="Cell">
        <title>Large-Scale Comparative Analyses of Tick Genomes Elucidate Their Genetic Diversity and Vector Capacities.</title>
        <authorList>
            <consortium name="Tick Genome and Microbiome Consortium (TIGMIC)"/>
            <person name="Jia N."/>
            <person name="Wang J."/>
            <person name="Shi W."/>
            <person name="Du L."/>
            <person name="Sun Y."/>
            <person name="Zhan W."/>
            <person name="Jiang J.F."/>
            <person name="Wang Q."/>
            <person name="Zhang B."/>
            <person name="Ji P."/>
            <person name="Bell-Sakyi L."/>
            <person name="Cui X.M."/>
            <person name="Yuan T.T."/>
            <person name="Jiang B.G."/>
            <person name="Yang W.F."/>
            <person name="Lam T.T."/>
            <person name="Chang Q.C."/>
            <person name="Ding S.J."/>
            <person name="Wang X.J."/>
            <person name="Zhu J.G."/>
            <person name="Ruan X.D."/>
            <person name="Zhao L."/>
            <person name="Wei J.T."/>
            <person name="Ye R.Z."/>
            <person name="Que T.C."/>
            <person name="Du C.H."/>
            <person name="Zhou Y.H."/>
            <person name="Cheng J.X."/>
            <person name="Dai P.F."/>
            <person name="Guo W.B."/>
            <person name="Han X.H."/>
            <person name="Huang E.J."/>
            <person name="Li L.F."/>
            <person name="Wei W."/>
            <person name="Gao Y.C."/>
            <person name="Liu J.Z."/>
            <person name="Shao H.Z."/>
            <person name="Wang X."/>
            <person name="Wang C.C."/>
            <person name="Yang T.C."/>
            <person name="Huo Q.B."/>
            <person name="Li W."/>
            <person name="Chen H.Y."/>
            <person name="Chen S.E."/>
            <person name="Zhou L.G."/>
            <person name="Ni X.B."/>
            <person name="Tian J.H."/>
            <person name="Sheng Y."/>
            <person name="Liu T."/>
            <person name="Pan Y.S."/>
            <person name="Xia L.Y."/>
            <person name="Li J."/>
            <person name="Zhao F."/>
            <person name="Cao W.C."/>
        </authorList>
    </citation>
    <scope>NUCLEOTIDE SEQUENCE [LARGE SCALE GENOMIC DNA]</scope>
    <source>
        <strain evidence="1">Iper-2018</strain>
    </source>
</reference>
<sequence>MAGQKVSYSTRRSYPDEERPSVRISLQPSQFQLPTYRHSSGGSVSLSTRRYSGLLPVLFDRAARTWWDPCFDSHILEEQYRRSTFPQLRQRFQYALCYLVLASLLYCIYSASMVRPHWVASVVVSLLVSVSSVGALVFTQSREYNVHYVKVSLATTATMCAASLSVFLLLIGEQSDSAVYIFSVGAFSLCILVLMITYALVPMPLYIVVAICFSYSIVFEILSAVLIPTLTATVVAVRALLQLCVHLVGLHTRVMTEIGMRNTFFKVGQSLMVRRDLEVEKQLKEKMIHSVMPPKVADWLMATTTEEDDDSATPLEQRKPSTSPRPSQMIFRPFNMHRIENVSILFADIVGFTKMSSNKSAEQLVGLLNDLFGRFDYLCAKLGCEKISTLGDCYYCVSGCPEPRPDHARCCVEMGLGMIRAIGEFDEDTDESVNMRVGVHTGTVLCGIVGTKRFKFDVWSNDVSYANKMESTGKPGRVHISEVTHGFLVDHYHMEEGLPDLNRKTYFIRGRKVAQQMSSRHSWPHTIGSAETGKTIDTRKISCPSNQPGDIEEEEVAPMLPPAHRHSSLSTLNSSRKDSGIRSRQSSMQDTMLPQAKALRFNNNVPVYVSMWEVNIIKLLDMPTPLYAQRTSGYCSSYTSVADTGRSSGSSLRGYSIFVDPALMLNESLSRLRHLRKQSDLQMIRCIQQDACTTDYFIRPPVNPVTLFFHDEQMERNYRHRLHHRDLAPTMASASFTTYFDIFVALGFYLAIMFACFVLFDTPLSWLLFCLFATCTHLCIFMLCIREILATRGHWVADCLAQIYRYCTEWYPWHVVGLVLVSLPIGSIFSNFTCAGVLSTPERTNAFCYVVFVSLLHFSNFTQLNFWLRSMLATCAGVVLALLVGLPACPCPLKDPARNVTQPIVISEHGVELPGVSFHRDSYSCNQSAIYEIVLHVVLNTVLVWLLNREFEISYRLSFHGSAMAARDEQRIQAMKNQADWLLHNIIPRHVAEQLKNTSKYSENHRDAGIIFASIVNFHEMYDESYEGGKEFLRVLNELVGDFDELLSKPVFRNVTKIKTIGSTFMAASGLNPKLRRENPHPFTHLYELMDFALTMQQVIENFNQNLLEFNFVIRIGYCYGDVTAGVIGTTKLYYDIWGDAVNIASRMDSYGVPGRIQVPEHCLQVLQEMYVFEPRGSMYIKGKDNMNVHLLVRKKDKVLYRILPSTHRTSLPATTATEDKEKTPAAGQEPLEEQQQQPQESTSVSCEKEEEEVPL</sequence>
<name>A0AC60Q6L0_IXOPE</name>
<gene>
    <name evidence="1" type="ORF">HPB47_024436</name>
</gene>
<organism evidence="1 2">
    <name type="scientific">Ixodes persulcatus</name>
    <name type="common">Taiga tick</name>
    <dbReference type="NCBI Taxonomy" id="34615"/>
    <lineage>
        <taxon>Eukaryota</taxon>
        <taxon>Metazoa</taxon>
        <taxon>Ecdysozoa</taxon>
        <taxon>Arthropoda</taxon>
        <taxon>Chelicerata</taxon>
        <taxon>Arachnida</taxon>
        <taxon>Acari</taxon>
        <taxon>Parasitiformes</taxon>
        <taxon>Ixodida</taxon>
        <taxon>Ixodoidea</taxon>
        <taxon>Ixodidae</taxon>
        <taxon>Ixodinae</taxon>
        <taxon>Ixodes</taxon>
    </lineage>
</organism>
<dbReference type="EMBL" id="JABSTQ010009507">
    <property type="protein sequence ID" value="KAG0428587.1"/>
    <property type="molecule type" value="Genomic_DNA"/>
</dbReference>
<protein>
    <submittedName>
        <fullName evidence="1">Uncharacterized protein</fullName>
    </submittedName>
</protein>